<dbReference type="EMBL" id="BMKW01000003">
    <property type="protein sequence ID" value="GGJ10639.1"/>
    <property type="molecule type" value="Genomic_DNA"/>
</dbReference>
<name>A0A917NNA8_9PROT</name>
<dbReference type="Proteomes" id="UP000661507">
    <property type="component" value="Unassembled WGS sequence"/>
</dbReference>
<evidence type="ECO:0000256" key="4">
    <source>
        <dbReference type="ARBA" id="ARBA00022803"/>
    </source>
</evidence>
<dbReference type="Gene3D" id="1.25.40.10">
    <property type="entry name" value="Tetratricopeptide repeat domain"/>
    <property type="match status" value="1"/>
</dbReference>
<keyword evidence="6" id="KW-1185">Reference proteome</keyword>
<evidence type="ECO:0000256" key="1">
    <source>
        <dbReference type="ARBA" id="ARBA00005857"/>
    </source>
</evidence>
<sequence>MLTDRYDLPVSTTSIAARDAYGRGLDLLLMLHAGILDAFDEAIAADPGFALAHVGRAQILLMFADAAGARASLDQAEALAPGVTAREASQIRFFRTLMTSPIATTIAAMEDHLAQWPRDAIVLNTTANPNGLLGSSGEVGQKARLAALMTNLAPHYGEDWWFDSSYAMALCEDGQRDAARPIIARSFARQPASGWIAHSQAHLYYEDGEPETARAFLADWLKTYPRGGILHGHLHWHQALGALAEGDLDSACRLYREAISLTGHSGFPRQKLQDAVSFLWRVELAGAPRDETAWRDLHDFALRHFPQANVAFADLHVVLAQSIAGDSTGLDARIRQMEDLARTGRYPSGPVIPTTARAFRAFQCGDFSTVIETLEPLLAESERIGGSRAQTDLVEFTLLKACVQAGRVDDLRRLVGARRPGPAGIPVAGVH</sequence>
<dbReference type="RefSeq" id="WP_188966608.1">
    <property type="nucleotide sequence ID" value="NZ_BMKW01000003.1"/>
</dbReference>
<dbReference type="CDD" id="cd05804">
    <property type="entry name" value="StaR_like"/>
    <property type="match status" value="1"/>
</dbReference>
<dbReference type="AlphaFoldDB" id="A0A917NNA8"/>
<reference evidence="5" key="2">
    <citation type="submission" date="2020-09" db="EMBL/GenBank/DDBJ databases">
        <authorList>
            <person name="Sun Q."/>
            <person name="Zhou Y."/>
        </authorList>
    </citation>
    <scope>NUCLEOTIDE SEQUENCE</scope>
    <source>
        <strain evidence="5">CGMCC 1.3617</strain>
    </source>
</reference>
<comment type="caution">
    <text evidence="5">The sequence shown here is derived from an EMBL/GenBank/DDBJ whole genome shotgun (WGS) entry which is preliminary data.</text>
</comment>
<dbReference type="PANTHER" id="PTHR16263">
    <property type="entry name" value="TETRATRICOPEPTIDE REPEAT PROTEIN 38"/>
    <property type="match status" value="1"/>
</dbReference>
<proteinExistence type="inferred from homology"/>
<gene>
    <name evidence="5" type="ORF">GCM10011320_17170</name>
</gene>
<comment type="similarity">
    <text evidence="1">Belongs to the TTC38 family.</text>
</comment>
<keyword evidence="4" id="KW-0802">TPR repeat</keyword>
<evidence type="ECO:0000256" key="2">
    <source>
        <dbReference type="ARBA" id="ARBA00019992"/>
    </source>
</evidence>
<dbReference type="InterPro" id="IPR011990">
    <property type="entry name" value="TPR-like_helical_dom_sf"/>
</dbReference>
<evidence type="ECO:0000313" key="6">
    <source>
        <dbReference type="Proteomes" id="UP000661507"/>
    </source>
</evidence>
<reference evidence="5" key="1">
    <citation type="journal article" date="2014" name="Int. J. Syst. Evol. Microbiol.">
        <title>Complete genome sequence of Corynebacterium casei LMG S-19264T (=DSM 44701T), isolated from a smear-ripened cheese.</title>
        <authorList>
            <consortium name="US DOE Joint Genome Institute (JGI-PGF)"/>
            <person name="Walter F."/>
            <person name="Albersmeier A."/>
            <person name="Kalinowski J."/>
            <person name="Ruckert C."/>
        </authorList>
    </citation>
    <scope>NUCLEOTIDE SEQUENCE</scope>
    <source>
        <strain evidence="5">CGMCC 1.3617</strain>
    </source>
</reference>
<dbReference type="InterPro" id="IPR033891">
    <property type="entry name" value="TTC38"/>
</dbReference>
<dbReference type="PANTHER" id="PTHR16263:SF4">
    <property type="entry name" value="TETRATRICOPEPTIDE REPEAT PROTEIN 38"/>
    <property type="match status" value="1"/>
</dbReference>
<evidence type="ECO:0000313" key="5">
    <source>
        <dbReference type="EMBL" id="GGJ10639.1"/>
    </source>
</evidence>
<protein>
    <recommendedName>
        <fullName evidence="2">Tetratricopeptide repeat protein 38</fullName>
    </recommendedName>
</protein>
<keyword evidence="3" id="KW-0677">Repeat</keyword>
<evidence type="ECO:0000256" key="3">
    <source>
        <dbReference type="ARBA" id="ARBA00022737"/>
    </source>
</evidence>
<accession>A0A917NNA8</accession>
<organism evidence="5 6">
    <name type="scientific">Neoroseomonas lacus</name>
    <dbReference type="NCBI Taxonomy" id="287609"/>
    <lineage>
        <taxon>Bacteria</taxon>
        <taxon>Pseudomonadati</taxon>
        <taxon>Pseudomonadota</taxon>
        <taxon>Alphaproteobacteria</taxon>
        <taxon>Acetobacterales</taxon>
        <taxon>Acetobacteraceae</taxon>
        <taxon>Neoroseomonas</taxon>
    </lineage>
</organism>
<dbReference type="SUPFAM" id="SSF48452">
    <property type="entry name" value="TPR-like"/>
    <property type="match status" value="1"/>
</dbReference>